<dbReference type="InterPro" id="IPR005183">
    <property type="entry name" value="DUF305_CopM-like"/>
</dbReference>
<evidence type="ECO:0000256" key="2">
    <source>
        <dbReference type="SAM" id="SignalP"/>
    </source>
</evidence>
<accession>A0A845SQ21</accession>
<comment type="caution">
    <text evidence="4">The sequence shown here is derived from an EMBL/GenBank/DDBJ whole genome shotgun (WGS) entry which is preliminary data.</text>
</comment>
<dbReference type="Pfam" id="PF03713">
    <property type="entry name" value="DUF305"/>
    <property type="match status" value="1"/>
</dbReference>
<evidence type="ECO:0000313" key="5">
    <source>
        <dbReference type="Proteomes" id="UP000461443"/>
    </source>
</evidence>
<sequence length="293" mass="31482">MTFLTSARRPAAAALAGLLMAAASHAHGDHHPVPAAGAEPSRTAEEAPFLRENDAAMTQMMNDMALSPSGDVDRDFVAMMIPHHQGAIAMAQAELRHGHNERLLRLAQEIIVTRQQEITAMRQALGDPQPGNLSPLYRGQVLVHGLGFSPDGKTLAVVAIGTNPVTFIDTATNSVRHTTYLGRAPHEAFYTPDGKEVWVTVRGEDYIAVLDAASYQEKLRIKVPAGPGMQVFAARPPFQLLKTLDTGPITNHVNIAHNVHGVFAYITVGGLNPGAEQRRRGGRRPSADHGNAV</sequence>
<dbReference type="InterPro" id="IPR011048">
    <property type="entry name" value="Haem_d1_sf"/>
</dbReference>
<feature type="chain" id="PRO_5032465636" evidence="2">
    <location>
        <begin position="27"/>
        <end position="293"/>
    </location>
</feature>
<feature type="domain" description="DUF305" evidence="3">
    <location>
        <begin position="13"/>
        <end position="125"/>
    </location>
</feature>
<dbReference type="Gene3D" id="2.130.10.10">
    <property type="entry name" value="YVTN repeat-like/Quinoprotein amine dehydrogenase"/>
    <property type="match status" value="1"/>
</dbReference>
<proteinExistence type="predicted"/>
<evidence type="ECO:0000259" key="3">
    <source>
        <dbReference type="Pfam" id="PF03713"/>
    </source>
</evidence>
<evidence type="ECO:0000313" key="4">
    <source>
        <dbReference type="EMBL" id="NDL65237.1"/>
    </source>
</evidence>
<keyword evidence="2" id="KW-0732">Signal</keyword>
<dbReference type="Proteomes" id="UP000461443">
    <property type="component" value="Unassembled WGS sequence"/>
</dbReference>
<keyword evidence="5" id="KW-1185">Reference proteome</keyword>
<dbReference type="PANTHER" id="PTHR36933">
    <property type="entry name" value="SLL0788 PROTEIN"/>
    <property type="match status" value="1"/>
</dbReference>
<reference evidence="4 5" key="2">
    <citation type="submission" date="2020-02" db="EMBL/GenBank/DDBJ databases">
        <title>The new genus of Enterobacteriales.</title>
        <authorList>
            <person name="Kim I.S."/>
        </authorList>
    </citation>
    <scope>NUCLEOTIDE SEQUENCE [LARGE SCALE GENOMIC DNA]</scope>
    <source>
        <strain evidence="4 5">SAP-6</strain>
    </source>
</reference>
<name>A0A845SQ21_9GAMM</name>
<organism evidence="4 5">
    <name type="scientific">Acerihabitans arboris</name>
    <dbReference type="NCBI Taxonomy" id="2691583"/>
    <lineage>
        <taxon>Bacteria</taxon>
        <taxon>Pseudomonadati</taxon>
        <taxon>Pseudomonadota</taxon>
        <taxon>Gammaproteobacteria</taxon>
        <taxon>Enterobacterales</taxon>
        <taxon>Pectobacteriaceae</taxon>
        <taxon>Acerihabitans</taxon>
    </lineage>
</organism>
<dbReference type="InterPro" id="IPR015943">
    <property type="entry name" value="WD40/YVTN_repeat-like_dom_sf"/>
</dbReference>
<dbReference type="EMBL" id="WUBS01000017">
    <property type="protein sequence ID" value="NDL65237.1"/>
    <property type="molecule type" value="Genomic_DNA"/>
</dbReference>
<feature type="region of interest" description="Disordered" evidence="1">
    <location>
        <begin position="27"/>
        <end position="46"/>
    </location>
</feature>
<evidence type="ECO:0000256" key="1">
    <source>
        <dbReference type="SAM" id="MobiDB-lite"/>
    </source>
</evidence>
<dbReference type="InterPro" id="IPR012347">
    <property type="entry name" value="Ferritin-like"/>
</dbReference>
<protein>
    <submittedName>
        <fullName evidence="4">DUF305 domain-containing protein</fullName>
    </submittedName>
</protein>
<dbReference type="PANTHER" id="PTHR36933:SF1">
    <property type="entry name" value="SLL0788 PROTEIN"/>
    <property type="match status" value="1"/>
</dbReference>
<reference evidence="4 5" key="1">
    <citation type="submission" date="2019-12" db="EMBL/GenBank/DDBJ databases">
        <authorList>
            <person name="Lee S.D."/>
        </authorList>
    </citation>
    <scope>NUCLEOTIDE SEQUENCE [LARGE SCALE GENOMIC DNA]</scope>
    <source>
        <strain evidence="4 5">SAP-6</strain>
    </source>
</reference>
<dbReference type="SUPFAM" id="SSF51004">
    <property type="entry name" value="C-terminal (heme d1) domain of cytochrome cd1-nitrite reductase"/>
    <property type="match status" value="1"/>
</dbReference>
<dbReference type="RefSeq" id="WP_162367944.1">
    <property type="nucleotide sequence ID" value="NZ_WUBS01000017.1"/>
</dbReference>
<dbReference type="AlphaFoldDB" id="A0A845SQ21"/>
<gene>
    <name evidence="4" type="ORF">GRH90_21125</name>
</gene>
<dbReference type="Gene3D" id="1.20.1260.10">
    <property type="match status" value="1"/>
</dbReference>
<feature type="signal peptide" evidence="2">
    <location>
        <begin position="1"/>
        <end position="26"/>
    </location>
</feature>